<dbReference type="KEGG" id="txi:TH3_21478"/>
<evidence type="ECO:0000256" key="2">
    <source>
        <dbReference type="SAM" id="Phobius"/>
    </source>
</evidence>
<organism evidence="3 4">
    <name type="scientific">Thalassospira xiamenensis M-5 = DSM 17429</name>
    <dbReference type="NCBI Taxonomy" id="1123366"/>
    <lineage>
        <taxon>Bacteria</taxon>
        <taxon>Pseudomonadati</taxon>
        <taxon>Pseudomonadota</taxon>
        <taxon>Alphaproteobacteria</taxon>
        <taxon>Rhodospirillales</taxon>
        <taxon>Thalassospiraceae</taxon>
        <taxon>Thalassospira</taxon>
    </lineage>
</organism>
<proteinExistence type="predicted"/>
<evidence type="ECO:0000313" key="3">
    <source>
        <dbReference type="EMBL" id="AJD54368.1"/>
    </source>
</evidence>
<accession>A0AB72UL99</accession>
<keyword evidence="2" id="KW-0812">Transmembrane</keyword>
<name>A0AB72UL99_9PROT</name>
<reference evidence="3 4" key="1">
    <citation type="journal article" date="2012" name="J. Bacteriol.">
        <title>Genome sequence of Thalassospira xiamenensis type strain M-5.</title>
        <authorList>
            <person name="Lai Q."/>
            <person name="Shao Z."/>
        </authorList>
    </citation>
    <scope>NUCLEOTIDE SEQUENCE [LARGE SCALE GENOMIC DNA]</scope>
    <source>
        <strain evidence="3 4">M-5</strain>
    </source>
</reference>
<protein>
    <submittedName>
        <fullName evidence="3">Uncharacterized protein</fullName>
    </submittedName>
</protein>
<feature type="transmembrane region" description="Helical" evidence="2">
    <location>
        <begin position="163"/>
        <end position="180"/>
    </location>
</feature>
<sequence>MSRCILEAEDHDVVIGRDPPIGSFFLQVLMPGGDIPIIWEGVGPQPHLYPDDLIRLASQYTKPFDHGLLRSELMKDQANHLERHYEIHGNEFWGTPAEFEQRSNSSEEIAVRPPHDHSGKGQKRDGSKVRSIPRSAYPRLVMWVATVLTTGSAGLWGRGFGGPAIILTAVLAFFLARWVYDLKVGNLSRATEQKKDWREWAATVIGVVVATIFAL</sequence>
<feature type="compositionally biased region" description="Basic and acidic residues" evidence="1">
    <location>
        <begin position="109"/>
        <end position="128"/>
    </location>
</feature>
<geneLocation type="plasmid" evidence="4"/>
<feature type="region of interest" description="Disordered" evidence="1">
    <location>
        <begin position="103"/>
        <end position="129"/>
    </location>
</feature>
<evidence type="ECO:0000256" key="1">
    <source>
        <dbReference type="SAM" id="MobiDB-lite"/>
    </source>
</evidence>
<dbReference type="GeneID" id="31929935"/>
<dbReference type="EMBL" id="CP004389">
    <property type="protein sequence ID" value="AJD54368.1"/>
    <property type="molecule type" value="Genomic_DNA"/>
</dbReference>
<dbReference type="Proteomes" id="UP000007127">
    <property type="component" value="Plasmid"/>
</dbReference>
<evidence type="ECO:0000313" key="4">
    <source>
        <dbReference type="Proteomes" id="UP000007127"/>
    </source>
</evidence>
<keyword evidence="2" id="KW-1133">Transmembrane helix</keyword>
<keyword evidence="3" id="KW-0614">Plasmid</keyword>
<keyword evidence="2" id="KW-0472">Membrane</keyword>
<dbReference type="RefSeq" id="WP_007090966.1">
    <property type="nucleotide sequence ID" value="NZ_CP004389.1"/>
</dbReference>
<dbReference type="AlphaFoldDB" id="A0AB72UL99"/>
<gene>
    <name evidence="3" type="ORF">TH3_21478</name>
</gene>